<dbReference type="EMBL" id="BK015472">
    <property type="protein sequence ID" value="DAE08626.1"/>
    <property type="molecule type" value="Genomic_DNA"/>
</dbReference>
<proteinExistence type="predicted"/>
<sequence>MFVLISFFLLANVHPIIFITPINYRRIFKKCIPRSRPNSSVCERK</sequence>
<accession>A0A8S5PP42</accession>
<protein>
    <submittedName>
        <fullName evidence="1">Uncharacterized protein</fullName>
    </submittedName>
</protein>
<reference evidence="1" key="1">
    <citation type="journal article" date="2021" name="Proc. Natl. Acad. Sci. U.S.A.">
        <title>A Catalog of Tens of Thousands of Viruses from Human Metagenomes Reveals Hidden Associations with Chronic Diseases.</title>
        <authorList>
            <person name="Tisza M.J."/>
            <person name="Buck C.B."/>
        </authorList>
    </citation>
    <scope>NUCLEOTIDE SEQUENCE</scope>
    <source>
        <strain evidence="1">CtwwN25</strain>
    </source>
</reference>
<evidence type="ECO:0000313" key="1">
    <source>
        <dbReference type="EMBL" id="DAE08626.1"/>
    </source>
</evidence>
<name>A0A8S5PP42_9CAUD</name>
<organism evidence="1">
    <name type="scientific">Myoviridae sp. ctwwN25</name>
    <dbReference type="NCBI Taxonomy" id="2825209"/>
    <lineage>
        <taxon>Viruses</taxon>
        <taxon>Duplodnaviria</taxon>
        <taxon>Heunggongvirae</taxon>
        <taxon>Uroviricota</taxon>
        <taxon>Caudoviricetes</taxon>
    </lineage>
</organism>